<name>A0A1T4TA18_9BACT</name>
<dbReference type="InterPro" id="IPR008979">
    <property type="entry name" value="Galactose-bd-like_sf"/>
</dbReference>
<dbReference type="InterPro" id="IPR055235">
    <property type="entry name" value="ASD1_cat"/>
</dbReference>
<dbReference type="PANTHER" id="PTHR31776">
    <property type="entry name" value="ALPHA-L-ARABINOFURANOSIDASE 1"/>
    <property type="match status" value="1"/>
</dbReference>
<comment type="similarity">
    <text evidence="2">Belongs to the glycosyl hydrolase 51 family.</text>
</comment>
<evidence type="ECO:0000256" key="3">
    <source>
        <dbReference type="ARBA" id="ARBA00012670"/>
    </source>
</evidence>
<keyword evidence="4 7" id="KW-0732">Signal</keyword>
<evidence type="ECO:0000256" key="1">
    <source>
        <dbReference type="ARBA" id="ARBA00001462"/>
    </source>
</evidence>
<feature type="chain" id="PRO_5013205043" description="non-reducing end alpha-L-arabinofuranosidase" evidence="7">
    <location>
        <begin position="29"/>
        <end position="664"/>
    </location>
</feature>
<dbReference type="SUPFAM" id="SSF51011">
    <property type="entry name" value="Glycosyl hydrolase domain"/>
    <property type="match status" value="1"/>
</dbReference>
<organism evidence="9 10">
    <name type="scientific">Chitinophaga eiseniae</name>
    <dbReference type="NCBI Taxonomy" id="634771"/>
    <lineage>
        <taxon>Bacteria</taxon>
        <taxon>Pseudomonadati</taxon>
        <taxon>Bacteroidota</taxon>
        <taxon>Chitinophagia</taxon>
        <taxon>Chitinophagales</taxon>
        <taxon>Chitinophagaceae</taxon>
        <taxon>Chitinophaga</taxon>
    </lineage>
</organism>
<dbReference type="InterPro" id="IPR003305">
    <property type="entry name" value="CenC_carb-bd"/>
</dbReference>
<evidence type="ECO:0000256" key="7">
    <source>
        <dbReference type="SAM" id="SignalP"/>
    </source>
</evidence>
<dbReference type="SUPFAM" id="SSF51445">
    <property type="entry name" value="(Trans)glycosidases"/>
    <property type="match status" value="1"/>
</dbReference>
<dbReference type="InterPro" id="IPR017853">
    <property type="entry name" value="GH"/>
</dbReference>
<dbReference type="Pfam" id="PF06964">
    <property type="entry name" value="Alpha-L-AF_C"/>
    <property type="match status" value="1"/>
</dbReference>
<comment type="catalytic activity">
    <reaction evidence="1">
        <text>Hydrolysis of terminal non-reducing alpha-L-arabinofuranoside residues in alpha-L-arabinosides.</text>
        <dbReference type="EC" id="3.2.1.55"/>
    </reaction>
</comment>
<dbReference type="GO" id="GO:0046556">
    <property type="term" value="F:alpha-L-arabinofuranosidase activity"/>
    <property type="evidence" value="ECO:0007669"/>
    <property type="project" value="UniProtKB-EC"/>
</dbReference>
<dbReference type="SMART" id="SM00813">
    <property type="entry name" value="Alpha-L-AF_C"/>
    <property type="match status" value="1"/>
</dbReference>
<dbReference type="AlphaFoldDB" id="A0A1T4TA18"/>
<dbReference type="SUPFAM" id="SSF49785">
    <property type="entry name" value="Galactose-binding domain-like"/>
    <property type="match status" value="1"/>
</dbReference>
<dbReference type="Proteomes" id="UP000190367">
    <property type="component" value="Unassembled WGS sequence"/>
</dbReference>
<dbReference type="InterPro" id="IPR013780">
    <property type="entry name" value="Glyco_hydro_b"/>
</dbReference>
<reference evidence="10" key="1">
    <citation type="submission" date="2017-02" db="EMBL/GenBank/DDBJ databases">
        <authorList>
            <person name="Varghese N."/>
            <person name="Submissions S."/>
        </authorList>
    </citation>
    <scope>NUCLEOTIDE SEQUENCE [LARGE SCALE GENOMIC DNA]</scope>
    <source>
        <strain evidence="10">DSM 22224</strain>
    </source>
</reference>
<accession>A0A1T4TA18</accession>
<dbReference type="Gene3D" id="2.60.120.260">
    <property type="entry name" value="Galactose-binding domain-like"/>
    <property type="match status" value="1"/>
</dbReference>
<proteinExistence type="inferred from homology"/>
<dbReference type="OrthoDB" id="9758333at2"/>
<dbReference type="Pfam" id="PF22848">
    <property type="entry name" value="ASD1_dom"/>
    <property type="match status" value="1"/>
</dbReference>
<dbReference type="PANTHER" id="PTHR31776:SF0">
    <property type="entry name" value="ALPHA-L-ARABINOFURANOSIDASE 1"/>
    <property type="match status" value="1"/>
</dbReference>
<dbReference type="Pfam" id="PF02018">
    <property type="entry name" value="CBM_4_9"/>
    <property type="match status" value="1"/>
</dbReference>
<evidence type="ECO:0000256" key="2">
    <source>
        <dbReference type="ARBA" id="ARBA00007186"/>
    </source>
</evidence>
<evidence type="ECO:0000256" key="6">
    <source>
        <dbReference type="ARBA" id="ARBA00023180"/>
    </source>
</evidence>
<evidence type="ECO:0000256" key="5">
    <source>
        <dbReference type="ARBA" id="ARBA00022801"/>
    </source>
</evidence>
<protein>
    <recommendedName>
        <fullName evidence="3">non-reducing end alpha-L-arabinofuranosidase</fullName>
        <ecNumber evidence="3">3.2.1.55</ecNumber>
    </recommendedName>
</protein>
<evidence type="ECO:0000313" key="9">
    <source>
        <dbReference type="EMBL" id="SKA37420.1"/>
    </source>
</evidence>
<dbReference type="GO" id="GO:0046373">
    <property type="term" value="P:L-arabinose metabolic process"/>
    <property type="evidence" value="ECO:0007669"/>
    <property type="project" value="InterPro"/>
</dbReference>
<dbReference type="Gene3D" id="3.20.20.80">
    <property type="entry name" value="Glycosidases"/>
    <property type="match status" value="1"/>
</dbReference>
<dbReference type="EC" id="3.2.1.55" evidence="3"/>
<dbReference type="InterPro" id="IPR010720">
    <property type="entry name" value="Alpha-L-AF_C"/>
</dbReference>
<evidence type="ECO:0000313" key="10">
    <source>
        <dbReference type="Proteomes" id="UP000190367"/>
    </source>
</evidence>
<keyword evidence="10" id="KW-1185">Reference proteome</keyword>
<dbReference type="STRING" id="634771.SAMN04488128_104281"/>
<dbReference type="EMBL" id="FUWZ01000004">
    <property type="protein sequence ID" value="SKA37420.1"/>
    <property type="molecule type" value="Genomic_DNA"/>
</dbReference>
<evidence type="ECO:0000259" key="8">
    <source>
        <dbReference type="SMART" id="SM00813"/>
    </source>
</evidence>
<feature type="domain" description="Alpha-L-arabinofuranosidase C-terminal" evidence="8">
    <location>
        <begin position="467"/>
        <end position="654"/>
    </location>
</feature>
<keyword evidence="6" id="KW-0325">Glycoprotein</keyword>
<feature type="signal peptide" evidence="7">
    <location>
        <begin position="1"/>
        <end position="28"/>
    </location>
</feature>
<gene>
    <name evidence="9" type="ORF">SAMN04488128_104281</name>
</gene>
<dbReference type="Gene3D" id="2.60.40.1180">
    <property type="entry name" value="Golgi alpha-mannosidase II"/>
    <property type="match status" value="1"/>
</dbReference>
<dbReference type="InterPro" id="IPR051563">
    <property type="entry name" value="Glycosyl_Hydrolase_51"/>
</dbReference>
<dbReference type="RefSeq" id="WP_078671634.1">
    <property type="nucleotide sequence ID" value="NZ_FUWZ01000004.1"/>
</dbReference>
<keyword evidence="5" id="KW-0378">Hydrolase</keyword>
<evidence type="ECO:0000256" key="4">
    <source>
        <dbReference type="ARBA" id="ARBA00022729"/>
    </source>
</evidence>
<sequence>MKKNKLIKKWRWWLPACSLMLAAIPAVCQQVFTVQADKPGAVIQPTMYGVFFEDINMGADGGLYAELVKNRSFEFDNPLMGWTVNGKKDEGDILVLNSTAYNKANPHYLHIRVNNRRKGEWGLTNEGFKGMGIRKGVTYCFSVKYSTNQPGVTVYAELTTPSGKVIGAGSFTAAPTGADWSTKEVTFTASAEEPSARLTVWLEGNGSIDMDMISLFPGDTWKNRPKGLRADMVQMLADMQPGFVRFPGGCIVEGRNLANRFQWKKTVGPPEDRELIINRWNTEFGHRLTPDYYQSFGLGFFEYFQLAEDIGAAPLPILNCGMACQFNTAELAPMDALQPYVQDAIDLVEFANGPADSKWGKVRADMGHPAPFHLTMIGVGNENWGPQYVERAAEFARQLKAAHPEIKLVFSSGTDPDGPRFNYLNDTLRKMNADFIDEHYYRNPEWFLANAGRYDHYPREGAKVFAGEYAAHESKNFTGASRNTLRAAIAEAAFLTGLERNADVVHMASYAPLFASAEQWQWAPDLIWVNSLKVVGTPSYQVQKLYSRNKGTHVLPLHQGNEPVKGKDSLYASAVFDKNTGDVIVKIVNASQQTTVRTIQVTGSNKVAGSATLTTLTAKDPVTVNTFDEMPVQPVVSTVPVRRQAVTLKLAPNSLSVLRIGGKK</sequence>